<dbReference type="SUPFAM" id="SSF55781">
    <property type="entry name" value="GAF domain-like"/>
    <property type="match status" value="1"/>
</dbReference>
<evidence type="ECO:0000259" key="4">
    <source>
        <dbReference type="PROSITE" id="PS50113"/>
    </source>
</evidence>
<dbReference type="PROSITE" id="PS50885">
    <property type="entry name" value="HAMP"/>
    <property type="match status" value="1"/>
</dbReference>
<feature type="domain" description="PAC" evidence="4">
    <location>
        <begin position="685"/>
        <end position="739"/>
    </location>
</feature>
<dbReference type="Proteomes" id="UP000480178">
    <property type="component" value="Chromosome"/>
</dbReference>
<protein>
    <submittedName>
        <fullName evidence="6">PAS domain-containing protein</fullName>
    </submittedName>
</protein>
<dbReference type="InterPro" id="IPR000014">
    <property type="entry name" value="PAS"/>
</dbReference>
<dbReference type="Pfam" id="PF08447">
    <property type="entry name" value="PAS_3"/>
    <property type="match status" value="1"/>
</dbReference>
<dbReference type="InterPro" id="IPR003018">
    <property type="entry name" value="GAF"/>
</dbReference>
<feature type="domain" description="HAMP" evidence="5">
    <location>
        <begin position="188"/>
        <end position="240"/>
    </location>
</feature>
<sequence length="1029" mass="116857">MIRLKNLRIEVKQGLIIAILVAANCTLFFSLYKLYTFREQYTNNLYLLERQSTLLQFIAQQSGDSANSQKVYENMTLFYQSLSALQKGGTVEGLGGEIYIQATTDAKLAALLRETRKMWNVAEKQIQKNATKERLFGQLNSLLTNNTQLTEGYIHSFESTRTAYTALVYGASGLVIISLFLAVILFRRYIKKPVNSILNALESAAAGDLSRQTYYNAQDEIGKMASSIDKLVQNQLYLSAFAEKIGEGNFDIEQTDLKAGDKLGLSLANMREKLQKVSAEDKKRIWATEGMAKFSDILRSANDSIQQLSEQIIINLVKYLNANQGGLFILYDDAGQQVYLELTATYAWNRKKGIKKRFEYGEGLVGQVVRDKDTVFMTDIPESYITITSGLGKANPGCLLIVPLKINDEIHGVIEIASFHEFQPFEIEFVEKISESIAATLSSVKTNEKTRKLLEEARMMNEQMRSQEEEMRQNLEELSSTQEEMQRKEVELTGLFSSINNTLATVEFDMDGYILTANENFCRLMQYTQDEIKGKHHQIFVDKAEVKTDMYQDFWQDLKSGITKIKDVKRYTKTGQEKWINGSYTPVLDKSGTPYKVIKLAHDITEKKLDEIHARRLSLVADNTDNCVIITNQHGLIEYVNQGFIRMTGYTLEEVAGKKPGSFLQGPETSQATIQRIRENILSNRPFSEEILNYHKDGTAYWISLAINPVFDEKGQLDKFIAVSANITETKIKNLDFNSKLEAISKSNCVIEFATDGTIITANDNFLNLMEYRLADVQGKHHNIFVTETYKNSVEYKDLWNKLHQGEFISGEFLRISKTGREVWIRGVFNVILDINGKPSKIVKFVQDVTAEKLLQLEARQQAEALHTQGEKLRLYTSELEELQHSLSKKLEDAKAEMKIQIKELETEKAKNIAILEGCVDGVVAFNHRGTVEFFNKAAEDIWRLSRNEVLRRSITLLLPVAFEEGDNGFNKVVFSEGSLKKELGIRTEISFADKTGEEISVLVTLTQARLGNEHTYTLFIQKISVELF</sequence>
<feature type="domain" description="PAC" evidence="4">
    <location>
        <begin position="809"/>
        <end position="861"/>
    </location>
</feature>
<feature type="domain" description="PAS" evidence="3">
    <location>
        <begin position="613"/>
        <end position="684"/>
    </location>
</feature>
<keyword evidence="2" id="KW-0812">Transmembrane</keyword>
<dbReference type="Gene3D" id="3.30.450.20">
    <property type="entry name" value="PAS domain"/>
    <property type="match status" value="4"/>
</dbReference>
<dbReference type="Pfam" id="PF13185">
    <property type="entry name" value="GAF_2"/>
    <property type="match status" value="1"/>
</dbReference>
<dbReference type="InterPro" id="IPR050903">
    <property type="entry name" value="Bact_Chemotaxis_MeTrfase"/>
</dbReference>
<dbReference type="GO" id="GO:0016020">
    <property type="term" value="C:membrane"/>
    <property type="evidence" value="ECO:0007669"/>
    <property type="project" value="InterPro"/>
</dbReference>
<dbReference type="InterPro" id="IPR003660">
    <property type="entry name" value="HAMP_dom"/>
</dbReference>
<evidence type="ECO:0000259" key="3">
    <source>
        <dbReference type="PROSITE" id="PS50112"/>
    </source>
</evidence>
<dbReference type="PROSITE" id="PS50113">
    <property type="entry name" value="PAC"/>
    <property type="match status" value="3"/>
</dbReference>
<feature type="domain" description="PAC" evidence="4">
    <location>
        <begin position="564"/>
        <end position="616"/>
    </location>
</feature>
<keyword evidence="2" id="KW-0472">Membrane</keyword>
<keyword evidence="7" id="KW-1185">Reference proteome</keyword>
<dbReference type="SUPFAM" id="SSF158472">
    <property type="entry name" value="HAMP domain-like"/>
    <property type="match status" value="1"/>
</dbReference>
<keyword evidence="1" id="KW-0175">Coiled coil</keyword>
<dbReference type="GO" id="GO:0007165">
    <property type="term" value="P:signal transduction"/>
    <property type="evidence" value="ECO:0007669"/>
    <property type="project" value="InterPro"/>
</dbReference>
<dbReference type="InterPro" id="IPR013655">
    <property type="entry name" value="PAS_fold_3"/>
</dbReference>
<dbReference type="PANTHER" id="PTHR24422">
    <property type="entry name" value="CHEMOTAXIS PROTEIN METHYLTRANSFERASE"/>
    <property type="match status" value="1"/>
</dbReference>
<dbReference type="EMBL" id="CP048222">
    <property type="protein sequence ID" value="QHT68139.1"/>
    <property type="molecule type" value="Genomic_DNA"/>
</dbReference>
<organism evidence="6 7">
    <name type="scientific">Rhodocytophaga rosea</name>
    <dbReference type="NCBI Taxonomy" id="2704465"/>
    <lineage>
        <taxon>Bacteria</taxon>
        <taxon>Pseudomonadati</taxon>
        <taxon>Bacteroidota</taxon>
        <taxon>Cytophagia</taxon>
        <taxon>Cytophagales</taxon>
        <taxon>Rhodocytophagaceae</taxon>
        <taxon>Rhodocytophaga</taxon>
    </lineage>
</organism>
<dbReference type="Pfam" id="PF00672">
    <property type="entry name" value="HAMP"/>
    <property type="match status" value="1"/>
</dbReference>
<proteinExistence type="predicted"/>
<feature type="domain" description="PAS" evidence="3">
    <location>
        <begin position="509"/>
        <end position="535"/>
    </location>
</feature>
<dbReference type="SMART" id="SM00091">
    <property type="entry name" value="PAS"/>
    <property type="match status" value="4"/>
</dbReference>
<dbReference type="InterPro" id="IPR001610">
    <property type="entry name" value="PAC"/>
</dbReference>
<dbReference type="CDD" id="cd00130">
    <property type="entry name" value="PAS"/>
    <property type="match status" value="4"/>
</dbReference>
<dbReference type="InterPro" id="IPR029016">
    <property type="entry name" value="GAF-like_dom_sf"/>
</dbReference>
<dbReference type="InterPro" id="IPR013656">
    <property type="entry name" value="PAS_4"/>
</dbReference>
<gene>
    <name evidence="6" type="ORF">GXP67_16570</name>
</gene>
<dbReference type="SUPFAM" id="SSF55785">
    <property type="entry name" value="PYP-like sensor domain (PAS domain)"/>
    <property type="match status" value="4"/>
</dbReference>
<evidence type="ECO:0000256" key="1">
    <source>
        <dbReference type="SAM" id="Coils"/>
    </source>
</evidence>
<feature type="transmembrane region" description="Helical" evidence="2">
    <location>
        <begin position="166"/>
        <end position="186"/>
    </location>
</feature>
<dbReference type="PANTHER" id="PTHR24422:SF10">
    <property type="entry name" value="CHEMOTAXIS PROTEIN METHYLTRANSFERASE 2"/>
    <property type="match status" value="1"/>
</dbReference>
<reference evidence="6 7" key="1">
    <citation type="submission" date="2020-01" db="EMBL/GenBank/DDBJ databases">
        <authorList>
            <person name="Kim M.K."/>
        </authorList>
    </citation>
    <scope>NUCLEOTIDE SEQUENCE [LARGE SCALE GENOMIC DNA]</scope>
    <source>
        <strain evidence="6 7">172606-1</strain>
    </source>
</reference>
<dbReference type="PROSITE" id="PS50112">
    <property type="entry name" value="PAS"/>
    <property type="match status" value="2"/>
</dbReference>
<dbReference type="CDD" id="cd06225">
    <property type="entry name" value="HAMP"/>
    <property type="match status" value="1"/>
</dbReference>
<dbReference type="Pfam" id="PF13426">
    <property type="entry name" value="PAS_9"/>
    <property type="match status" value="2"/>
</dbReference>
<dbReference type="RefSeq" id="WP_162444157.1">
    <property type="nucleotide sequence ID" value="NZ_CP048222.1"/>
</dbReference>
<feature type="coiled-coil region" evidence="1">
    <location>
        <begin position="447"/>
        <end position="491"/>
    </location>
</feature>
<dbReference type="KEGG" id="rhoz:GXP67_16570"/>
<feature type="transmembrane region" description="Helical" evidence="2">
    <location>
        <begin position="15"/>
        <end position="35"/>
    </location>
</feature>
<dbReference type="Gene3D" id="6.10.340.10">
    <property type="match status" value="1"/>
</dbReference>
<dbReference type="AlphaFoldDB" id="A0A6C0GJK3"/>
<dbReference type="Gene3D" id="3.30.450.40">
    <property type="match status" value="1"/>
</dbReference>
<evidence type="ECO:0000313" key="6">
    <source>
        <dbReference type="EMBL" id="QHT68139.1"/>
    </source>
</evidence>
<name>A0A6C0GJK3_9BACT</name>
<evidence type="ECO:0000256" key="2">
    <source>
        <dbReference type="SAM" id="Phobius"/>
    </source>
</evidence>
<dbReference type="InterPro" id="IPR000700">
    <property type="entry name" value="PAS-assoc_C"/>
</dbReference>
<dbReference type="SMART" id="SM00086">
    <property type="entry name" value="PAC"/>
    <property type="match status" value="4"/>
</dbReference>
<dbReference type="NCBIfam" id="TIGR00229">
    <property type="entry name" value="sensory_box"/>
    <property type="match status" value="3"/>
</dbReference>
<keyword evidence="2" id="KW-1133">Transmembrane helix</keyword>
<feature type="coiled-coil region" evidence="1">
    <location>
        <begin position="873"/>
        <end position="911"/>
    </location>
</feature>
<accession>A0A6C0GJK3</accession>
<dbReference type="SMART" id="SM00065">
    <property type="entry name" value="GAF"/>
    <property type="match status" value="1"/>
</dbReference>
<dbReference type="Pfam" id="PF08448">
    <property type="entry name" value="PAS_4"/>
    <property type="match status" value="1"/>
</dbReference>
<dbReference type="InterPro" id="IPR035965">
    <property type="entry name" value="PAS-like_dom_sf"/>
</dbReference>
<evidence type="ECO:0000313" key="7">
    <source>
        <dbReference type="Proteomes" id="UP000480178"/>
    </source>
</evidence>
<evidence type="ECO:0000259" key="5">
    <source>
        <dbReference type="PROSITE" id="PS50885"/>
    </source>
</evidence>